<feature type="transmembrane region" description="Helical" evidence="1">
    <location>
        <begin position="21"/>
        <end position="39"/>
    </location>
</feature>
<name>A0AAD8V8Y5_9PEZI</name>
<evidence type="ECO:0000256" key="1">
    <source>
        <dbReference type="SAM" id="Phobius"/>
    </source>
</evidence>
<protein>
    <submittedName>
        <fullName evidence="2">Uncharacterized protein</fullName>
    </submittedName>
</protein>
<comment type="caution">
    <text evidence="2">The sequence shown here is derived from an EMBL/GenBank/DDBJ whole genome shotgun (WGS) entry which is preliminary data.</text>
</comment>
<keyword evidence="1" id="KW-0812">Transmembrane</keyword>
<dbReference type="EMBL" id="JAHLJV010000004">
    <property type="protein sequence ID" value="KAK1598712.1"/>
    <property type="molecule type" value="Genomic_DNA"/>
</dbReference>
<dbReference type="Proteomes" id="UP001230504">
    <property type="component" value="Unassembled WGS sequence"/>
</dbReference>
<accession>A0AAD8V8Y5</accession>
<keyword evidence="1" id="KW-1133">Transmembrane helix</keyword>
<evidence type="ECO:0000313" key="2">
    <source>
        <dbReference type="EMBL" id="KAK1598712.1"/>
    </source>
</evidence>
<keyword evidence="1" id="KW-0472">Membrane</keyword>
<evidence type="ECO:0000313" key="3">
    <source>
        <dbReference type="Proteomes" id="UP001230504"/>
    </source>
</evidence>
<organism evidence="2 3">
    <name type="scientific">Colletotrichum navitas</name>
    <dbReference type="NCBI Taxonomy" id="681940"/>
    <lineage>
        <taxon>Eukaryota</taxon>
        <taxon>Fungi</taxon>
        <taxon>Dikarya</taxon>
        <taxon>Ascomycota</taxon>
        <taxon>Pezizomycotina</taxon>
        <taxon>Sordariomycetes</taxon>
        <taxon>Hypocreomycetidae</taxon>
        <taxon>Glomerellales</taxon>
        <taxon>Glomerellaceae</taxon>
        <taxon>Colletotrichum</taxon>
        <taxon>Colletotrichum graminicola species complex</taxon>
    </lineage>
</organism>
<dbReference type="RefSeq" id="XP_060419389.1">
    <property type="nucleotide sequence ID" value="XM_060551872.1"/>
</dbReference>
<reference evidence="2" key="1">
    <citation type="submission" date="2021-06" db="EMBL/GenBank/DDBJ databases">
        <title>Comparative genomics, transcriptomics and evolutionary studies reveal genomic signatures of adaptation to plant cell wall in hemibiotrophic fungi.</title>
        <authorList>
            <consortium name="DOE Joint Genome Institute"/>
            <person name="Baroncelli R."/>
            <person name="Diaz J.F."/>
            <person name="Benocci T."/>
            <person name="Peng M."/>
            <person name="Battaglia E."/>
            <person name="Haridas S."/>
            <person name="Andreopoulos W."/>
            <person name="Labutti K."/>
            <person name="Pangilinan J."/>
            <person name="Floch G.L."/>
            <person name="Makela M.R."/>
            <person name="Henrissat B."/>
            <person name="Grigoriev I.V."/>
            <person name="Crouch J.A."/>
            <person name="De Vries R.P."/>
            <person name="Sukno S.A."/>
            <person name="Thon M.R."/>
        </authorList>
    </citation>
    <scope>NUCLEOTIDE SEQUENCE</scope>
    <source>
        <strain evidence="2">CBS 125086</strain>
    </source>
</reference>
<proteinExistence type="predicted"/>
<dbReference type="AlphaFoldDB" id="A0AAD8V8Y5"/>
<sequence length="117" mass="13207">MGNRKRLQRTSLRARGLWLSYFDILAACQLTNWSSIALLPPPSMSMNIPEPGAAHTGSSGTGLILVLIITFILADFFPQLDPSREREGDPLMQPVFVYAKEQYQKSLVCHIYIYIYS</sequence>
<gene>
    <name evidence="2" type="ORF">LY79DRAFT_252931</name>
</gene>
<feature type="transmembrane region" description="Helical" evidence="1">
    <location>
        <begin position="59"/>
        <end position="77"/>
    </location>
</feature>
<dbReference type="GeneID" id="85436112"/>
<keyword evidence="3" id="KW-1185">Reference proteome</keyword>